<dbReference type="PROSITE" id="PS51257">
    <property type="entry name" value="PROKAR_LIPOPROTEIN"/>
    <property type="match status" value="1"/>
</dbReference>
<keyword evidence="1" id="KW-0732">Signal</keyword>
<feature type="chain" id="PRO_5028816032" description="Lipoprotein" evidence="1">
    <location>
        <begin position="24"/>
        <end position="330"/>
    </location>
</feature>
<name>A0A1H2TRK2_9FLAO</name>
<sequence>MKKVLLYSLVFLSLACHKQPAPAQLSAYYWKTRFSLSAPQQEFLSEYDVQKLYIRYCDIILLEGEAVPDAPVELDAAALKGKEVIPVIYIKNEVFLSDKVAAEQLAEKLSGYIEQINHSYNLTVKQVQLDCDWSLKSKTHYFDFIKYFRAQNSYQLSATIRLHQVKYHDRTGIPPVDYGVLMYYNMGKITATGANSIYDRATAQKYLPALRSYPLPLKVALPIFSWGVHSIAGEVTDLVGGLTFAEADTLSQLSRMGNSDCYLVTEPIAYKGQRWQKGDIIKIEEISQTDLLTMKADLTKHLKSAPEEIILYDLNTNIDTYEKDFFKKLR</sequence>
<reference evidence="2 3" key="1">
    <citation type="submission" date="2016-10" db="EMBL/GenBank/DDBJ databases">
        <authorList>
            <person name="Varghese N."/>
            <person name="Submissions S."/>
        </authorList>
    </citation>
    <scope>NUCLEOTIDE SEQUENCE [LARGE SCALE GENOMIC DNA]</scope>
    <source>
        <strain evidence="2 3">DSM 11449</strain>
    </source>
</reference>
<dbReference type="EMBL" id="FNND01000002">
    <property type="protein sequence ID" value="SDW46452.1"/>
    <property type="molecule type" value="Genomic_DNA"/>
</dbReference>
<dbReference type="GeneID" id="85016382"/>
<dbReference type="Proteomes" id="UP000182771">
    <property type="component" value="Unassembled WGS sequence"/>
</dbReference>
<comment type="caution">
    <text evidence="2">The sequence shown here is derived from an EMBL/GenBank/DDBJ whole genome shotgun (WGS) entry which is preliminary data.</text>
</comment>
<gene>
    <name evidence="2" type="ORF">SAMN05444420_102290</name>
</gene>
<dbReference type="RefSeq" id="WP_016420128.1">
    <property type="nucleotide sequence ID" value="NZ_FNND01000002.1"/>
</dbReference>
<organism evidence="2 3">
    <name type="scientific">Capnocytophaga granulosa</name>
    <dbReference type="NCBI Taxonomy" id="45242"/>
    <lineage>
        <taxon>Bacteria</taxon>
        <taxon>Pseudomonadati</taxon>
        <taxon>Bacteroidota</taxon>
        <taxon>Flavobacteriia</taxon>
        <taxon>Flavobacteriales</taxon>
        <taxon>Flavobacteriaceae</taxon>
        <taxon>Capnocytophaga</taxon>
    </lineage>
</organism>
<evidence type="ECO:0000256" key="1">
    <source>
        <dbReference type="SAM" id="SignalP"/>
    </source>
</evidence>
<proteinExistence type="predicted"/>
<feature type="signal peptide" evidence="1">
    <location>
        <begin position="1"/>
        <end position="23"/>
    </location>
</feature>
<evidence type="ECO:0000313" key="2">
    <source>
        <dbReference type="EMBL" id="SDW46452.1"/>
    </source>
</evidence>
<dbReference type="OrthoDB" id="634553at2"/>
<protein>
    <recommendedName>
        <fullName evidence="4">Lipoprotein</fullName>
    </recommendedName>
</protein>
<keyword evidence="3" id="KW-1185">Reference proteome</keyword>
<evidence type="ECO:0008006" key="4">
    <source>
        <dbReference type="Google" id="ProtNLM"/>
    </source>
</evidence>
<evidence type="ECO:0000313" key="3">
    <source>
        <dbReference type="Proteomes" id="UP000182771"/>
    </source>
</evidence>
<dbReference type="AlphaFoldDB" id="A0A1H2TRK2"/>
<accession>A0A1H2TRK2</accession>